<dbReference type="InterPro" id="IPR002155">
    <property type="entry name" value="Thiolase"/>
</dbReference>
<comment type="caution">
    <text evidence="10">The sequence shown here is derived from an EMBL/GenBank/DDBJ whole genome shotgun (WGS) entry which is preliminary data.</text>
</comment>
<evidence type="ECO:0000259" key="8">
    <source>
        <dbReference type="Pfam" id="PF00108"/>
    </source>
</evidence>
<dbReference type="NCBIfam" id="NF004206">
    <property type="entry name" value="PRK05656.1"/>
    <property type="match status" value="1"/>
</dbReference>
<dbReference type="SUPFAM" id="SSF53901">
    <property type="entry name" value="Thiolase-like"/>
    <property type="match status" value="2"/>
</dbReference>
<evidence type="ECO:0000256" key="4">
    <source>
        <dbReference type="ARBA" id="ARBA00048527"/>
    </source>
</evidence>
<dbReference type="PROSITE" id="PS00098">
    <property type="entry name" value="THIOLASE_1"/>
    <property type="match status" value="1"/>
</dbReference>
<feature type="domain" description="Thiolase N-terminal" evidence="8">
    <location>
        <begin position="4"/>
        <end position="262"/>
    </location>
</feature>
<dbReference type="InterPro" id="IPR020617">
    <property type="entry name" value="Thiolase_C"/>
</dbReference>
<dbReference type="InterPro" id="IPR020610">
    <property type="entry name" value="Thiolase_AS"/>
</dbReference>
<evidence type="ECO:0000313" key="10">
    <source>
        <dbReference type="EMBL" id="TKA89720.1"/>
    </source>
</evidence>
<evidence type="ECO:0000256" key="1">
    <source>
        <dbReference type="ARBA" id="ARBA00010982"/>
    </source>
</evidence>
<proteinExistence type="inferred from homology"/>
<dbReference type="GO" id="GO:0044281">
    <property type="term" value="P:small molecule metabolic process"/>
    <property type="evidence" value="ECO:0007669"/>
    <property type="project" value="UniProtKB-ARBA"/>
</dbReference>
<comment type="similarity">
    <text evidence="1 6">Belongs to the thiolase-like superfamily. Thiolase family.</text>
</comment>
<dbReference type="PIRSF" id="PIRSF000429">
    <property type="entry name" value="Ac-CoA_Ac_transf"/>
    <property type="match status" value="1"/>
</dbReference>
<dbReference type="PANTHER" id="PTHR18919">
    <property type="entry name" value="ACETYL-COA C-ACYLTRANSFERASE"/>
    <property type="match status" value="1"/>
</dbReference>
<dbReference type="FunFam" id="3.40.47.10:FF:000010">
    <property type="entry name" value="Acetyl-CoA acetyltransferase (Thiolase)"/>
    <property type="match status" value="1"/>
</dbReference>
<dbReference type="InterPro" id="IPR020616">
    <property type="entry name" value="Thiolase_N"/>
</dbReference>
<dbReference type="InterPro" id="IPR020613">
    <property type="entry name" value="Thiolase_CS"/>
</dbReference>
<comment type="catalytic activity">
    <reaction evidence="4">
        <text>succinyl-CoA + acetyl-CoA = 3-oxoadipyl-CoA + CoA</text>
        <dbReference type="Rhea" id="RHEA:19481"/>
        <dbReference type="ChEBI" id="CHEBI:57287"/>
        <dbReference type="ChEBI" id="CHEBI:57288"/>
        <dbReference type="ChEBI" id="CHEBI:57292"/>
        <dbReference type="ChEBI" id="CHEBI:57348"/>
        <dbReference type="EC" id="2.3.1.174"/>
    </reaction>
</comment>
<dbReference type="Gene3D" id="3.40.47.10">
    <property type="match status" value="2"/>
</dbReference>
<evidence type="ECO:0000313" key="11">
    <source>
        <dbReference type="Proteomes" id="UP000305198"/>
    </source>
</evidence>
<dbReference type="NCBIfam" id="TIGR01930">
    <property type="entry name" value="AcCoA-C-Actrans"/>
    <property type="match status" value="1"/>
</dbReference>
<dbReference type="InterPro" id="IPR020615">
    <property type="entry name" value="Thiolase_acyl_enz_int_AS"/>
</dbReference>
<evidence type="ECO:0000256" key="3">
    <source>
        <dbReference type="ARBA" id="ARBA00023315"/>
    </source>
</evidence>
<feature type="region of interest" description="Disordered" evidence="7">
    <location>
        <begin position="207"/>
        <end position="228"/>
    </location>
</feature>
<evidence type="ECO:0000256" key="6">
    <source>
        <dbReference type="RuleBase" id="RU003557"/>
    </source>
</evidence>
<sequence length="393" mass="40713">MQDVVIVAATRTAIGSFQGALANVPAVELGATVIRSLISSTGLDASQVDEVILGQVLSAGCGQNPARQSAINAGLPFSTPALTLNKLCGSGLKAVHMAIQAIRCGDAEIIIAGGMESMSLAPYVLPKARTGLRMGHAQLEDSLLKDGLTDAFNDYHMGITAENLASQYQVSREDQDAYALLSQQRANAAISAGRFQDEITPVMIPQRKGDPVAFDTDEQPRADTSEDSLAGLRPAFKKDGSVTAGNASTLNDGAAAVMLMTADKAKALNLPVLARIKGYASAAVDPAIMGIGPVPASKKCLSKAGWSIAELDLIEANEAFAAQCLSVGKELEWDVSKVNVNGGAIALGHPIGASGCRVLVTLIYEMARRDAKKGLATLCIGGGQGVALAIERD</sequence>
<dbReference type="PANTHER" id="PTHR18919:SF107">
    <property type="entry name" value="ACETYL-COA ACETYLTRANSFERASE, CYTOSOLIC"/>
    <property type="match status" value="1"/>
</dbReference>
<protein>
    <submittedName>
        <fullName evidence="10">Acetyl-CoA C-acetyltransferase</fullName>
    </submittedName>
</protein>
<dbReference type="PROSITE" id="PS00737">
    <property type="entry name" value="THIOLASE_2"/>
    <property type="match status" value="1"/>
</dbReference>
<gene>
    <name evidence="10" type="ORF">FA869_16110</name>
</gene>
<dbReference type="Proteomes" id="UP000305198">
    <property type="component" value="Unassembled WGS sequence"/>
</dbReference>
<evidence type="ECO:0000259" key="9">
    <source>
        <dbReference type="Pfam" id="PF02803"/>
    </source>
</evidence>
<reference evidence="10 11" key="1">
    <citation type="submission" date="2019-04" db="EMBL/GenBank/DDBJ databases">
        <title>Crypto-aerobic microbial life in anoxic (sulfidic) marine sediments.</title>
        <authorList>
            <person name="Bhattacharya S."/>
            <person name="Roy C."/>
            <person name="Mondal N."/>
            <person name="Sarkar J."/>
            <person name="Mandal S."/>
            <person name="Rameez M.J."/>
            <person name="Ghosh W."/>
        </authorList>
    </citation>
    <scope>NUCLEOTIDE SEQUENCE [LARGE SCALE GENOMIC DNA]</scope>
    <source>
        <strain evidence="10 11">SBBB</strain>
    </source>
</reference>
<keyword evidence="2 6" id="KW-0808">Transferase</keyword>
<name>A0A4U0YD40_9GAMM</name>
<feature type="active site" description="Acyl-thioester intermediate" evidence="5">
    <location>
        <position position="88"/>
    </location>
</feature>
<evidence type="ECO:0000256" key="2">
    <source>
        <dbReference type="ARBA" id="ARBA00022679"/>
    </source>
</evidence>
<evidence type="ECO:0000256" key="7">
    <source>
        <dbReference type="SAM" id="MobiDB-lite"/>
    </source>
</evidence>
<dbReference type="RefSeq" id="WP_136870086.1">
    <property type="nucleotide sequence ID" value="NZ_SWAV01000007.1"/>
</dbReference>
<organism evidence="10 11">
    <name type="scientific">Halopseudomonas bauzanensis</name>
    <dbReference type="NCBI Taxonomy" id="653930"/>
    <lineage>
        <taxon>Bacteria</taxon>
        <taxon>Pseudomonadati</taxon>
        <taxon>Pseudomonadota</taxon>
        <taxon>Gammaproteobacteria</taxon>
        <taxon>Pseudomonadales</taxon>
        <taxon>Pseudomonadaceae</taxon>
        <taxon>Halopseudomonas</taxon>
    </lineage>
</organism>
<accession>A0A4U0YD40</accession>
<dbReference type="Pfam" id="PF00108">
    <property type="entry name" value="Thiolase_N"/>
    <property type="match status" value="1"/>
</dbReference>
<evidence type="ECO:0000256" key="5">
    <source>
        <dbReference type="PIRSR" id="PIRSR000429-1"/>
    </source>
</evidence>
<feature type="active site" description="Proton acceptor" evidence="5">
    <location>
        <position position="349"/>
    </location>
</feature>
<feature type="active site" description="Proton acceptor" evidence="5">
    <location>
        <position position="379"/>
    </location>
</feature>
<dbReference type="CDD" id="cd00751">
    <property type="entry name" value="thiolase"/>
    <property type="match status" value="1"/>
</dbReference>
<keyword evidence="3 6" id="KW-0012">Acyltransferase</keyword>
<dbReference type="AlphaFoldDB" id="A0A4U0YD40"/>
<dbReference type="Pfam" id="PF02803">
    <property type="entry name" value="Thiolase_C"/>
    <property type="match status" value="1"/>
</dbReference>
<dbReference type="GO" id="GO:0033812">
    <property type="term" value="F:3-oxoadipyl-CoA thiolase activity"/>
    <property type="evidence" value="ECO:0007669"/>
    <property type="project" value="UniProtKB-EC"/>
</dbReference>
<feature type="domain" description="Thiolase C-terminal" evidence="9">
    <location>
        <begin position="271"/>
        <end position="392"/>
    </location>
</feature>
<dbReference type="PROSITE" id="PS00099">
    <property type="entry name" value="THIOLASE_3"/>
    <property type="match status" value="1"/>
</dbReference>
<dbReference type="EMBL" id="SWAV01000007">
    <property type="protein sequence ID" value="TKA89720.1"/>
    <property type="molecule type" value="Genomic_DNA"/>
</dbReference>
<dbReference type="InterPro" id="IPR016039">
    <property type="entry name" value="Thiolase-like"/>
</dbReference>